<accession>A0ABM0GXC2</accession>
<dbReference type="PANTHER" id="PTHR10005">
    <property type="entry name" value="SKI ONCOGENE-RELATED"/>
    <property type="match status" value="1"/>
</dbReference>
<dbReference type="InterPro" id="IPR037000">
    <property type="entry name" value="Ski_DNA-bd_sf"/>
</dbReference>
<dbReference type="SMART" id="SM01046">
    <property type="entry name" value="c-SKI_SMAD_bind"/>
    <property type="match status" value="1"/>
</dbReference>
<dbReference type="Pfam" id="PF02437">
    <property type="entry name" value="Ski_Sno_DHD"/>
    <property type="match status" value="1"/>
</dbReference>
<keyword evidence="3" id="KW-1185">Reference proteome</keyword>
<dbReference type="SUPFAM" id="SSF63763">
    <property type="entry name" value="SAND domain-like"/>
    <property type="match status" value="1"/>
</dbReference>
<dbReference type="InterPro" id="IPR009061">
    <property type="entry name" value="DNA-bd_dom_put_sf"/>
</dbReference>
<dbReference type="Gene3D" id="3.10.260.20">
    <property type="entry name" value="Ski"/>
    <property type="match status" value="1"/>
</dbReference>
<dbReference type="GeneID" id="100368956"/>
<dbReference type="Pfam" id="PF08782">
    <property type="entry name" value="c-SKI_SMAD_bind"/>
    <property type="match status" value="1"/>
</dbReference>
<dbReference type="Proteomes" id="UP000694865">
    <property type="component" value="Unplaced"/>
</dbReference>
<feature type="non-terminal residue" evidence="4">
    <location>
        <position position="307"/>
    </location>
</feature>
<evidence type="ECO:0000313" key="4">
    <source>
        <dbReference type="RefSeq" id="XP_002739418.1"/>
    </source>
</evidence>
<gene>
    <name evidence="4" type="primary">LOC100368956</name>
</gene>
<comment type="similarity">
    <text evidence="1">Belongs to the SKI family.</text>
</comment>
<dbReference type="SUPFAM" id="SSF46955">
    <property type="entry name" value="Putative DNA-binding domain"/>
    <property type="match status" value="1"/>
</dbReference>
<dbReference type="InterPro" id="IPR003380">
    <property type="entry name" value="SKI/SNO/DAC"/>
</dbReference>
<proteinExistence type="inferred from homology"/>
<evidence type="ECO:0000256" key="1">
    <source>
        <dbReference type="ARBA" id="ARBA00009513"/>
    </source>
</evidence>
<dbReference type="InterPro" id="IPR014890">
    <property type="entry name" value="c-SKI_SMAD4-bd_dom"/>
</dbReference>
<dbReference type="InterPro" id="IPR023216">
    <property type="entry name" value="Tscrpt_reg_SKI_SnoN"/>
</dbReference>
<dbReference type="PANTHER" id="PTHR10005:SF25">
    <property type="entry name" value="SNO ONCOGENE, ISOFORM B"/>
    <property type="match status" value="1"/>
</dbReference>
<dbReference type="CDD" id="cd21079">
    <property type="entry name" value="DHD_Ski_Sno"/>
    <property type="match status" value="1"/>
</dbReference>
<dbReference type="Gene3D" id="3.10.390.10">
    <property type="entry name" value="SAND domain-like"/>
    <property type="match status" value="1"/>
</dbReference>
<protein>
    <submittedName>
        <fullName evidence="4">Ski oncogene-like</fullName>
    </submittedName>
</protein>
<reference evidence="4" key="1">
    <citation type="submission" date="2025-08" db="UniProtKB">
        <authorList>
            <consortium name="RefSeq"/>
        </authorList>
    </citation>
    <scope>IDENTIFICATION</scope>
    <source>
        <tissue evidence="4">Testes</tissue>
    </source>
</reference>
<dbReference type="InterPro" id="IPR010919">
    <property type="entry name" value="SAND-like_dom_sf"/>
</dbReference>
<sequence length="307" mass="34781">MEPVQPQVFSPSLKKVLKNYQTVAMSTLQGPSGLPARWIDQAVIPTSPDDESYNKGQGLEMKKTTVEKYLEEAIFHPPPFPIQQIPVLTPLDQSRSERSETILEGETISCFIVGGEKRLCLPQILNSVLRDFSLQQINSVCDDLHIYCSRCNPEQLEVLKIMSILPFSAPSCGLITKTDSERLCNALLHTVAADDKIVDKPTTSENSYKVHHECFGKCKGIFTPELYTSSHAKCIICVDCQGMFTPQRFVCHAHKSLENRTCHWGFDSANWRSYLLLAKDQDIDKYQDALEEMKAKFDFVGRYKRKP</sequence>
<evidence type="ECO:0000259" key="2">
    <source>
        <dbReference type="SMART" id="SM01046"/>
    </source>
</evidence>
<name>A0ABM0GXC2_SACKO</name>
<organism evidence="3 4">
    <name type="scientific">Saccoglossus kowalevskii</name>
    <name type="common">Acorn worm</name>
    <dbReference type="NCBI Taxonomy" id="10224"/>
    <lineage>
        <taxon>Eukaryota</taxon>
        <taxon>Metazoa</taxon>
        <taxon>Hemichordata</taxon>
        <taxon>Enteropneusta</taxon>
        <taxon>Harrimaniidae</taxon>
        <taxon>Saccoglossus</taxon>
    </lineage>
</organism>
<feature type="domain" description="c-SKI SMAD4-binding" evidence="2">
    <location>
        <begin position="207"/>
        <end position="298"/>
    </location>
</feature>
<dbReference type="RefSeq" id="XP_002739418.1">
    <property type="nucleotide sequence ID" value="XM_002739372.1"/>
</dbReference>
<evidence type="ECO:0000313" key="3">
    <source>
        <dbReference type="Proteomes" id="UP000694865"/>
    </source>
</evidence>